<evidence type="ECO:0000313" key="3">
    <source>
        <dbReference type="EMBL" id="KPV53053.1"/>
    </source>
</evidence>
<dbReference type="SUPFAM" id="SSF53756">
    <property type="entry name" value="UDP-Glycosyltransferase/glycogen phosphorylase"/>
    <property type="match status" value="1"/>
</dbReference>
<dbReference type="InterPro" id="IPR028098">
    <property type="entry name" value="Glyco_trans_4-like_N"/>
</dbReference>
<dbReference type="CDD" id="cd03801">
    <property type="entry name" value="GT4_PimA-like"/>
    <property type="match status" value="1"/>
</dbReference>
<protein>
    <recommendedName>
        <fullName evidence="5">Glycosyl transferase family 1 domain-containing protein</fullName>
    </recommendedName>
</protein>
<dbReference type="Proteomes" id="UP000050509">
    <property type="component" value="Unassembled WGS sequence"/>
</dbReference>
<sequence length="370" mass="41749">MSFSVGFFMDQIAGHVTNYHNLRAVAKSEPEMDARWYEISYRKPGGSIERLRDEYLPFMPSYISGVTRGALEMYRALRHAESDVIFTNASVRIFFFRTFRAIPTLIDLDATPLQLDRMEAYSTGWRDPRPLAALKWQLFKRTLDAAARVQAWSHWAKQSLIDDYDVPGEKIIVTPPGVCLNFWQPNTTMRPNDKVLRVLFVGADFRRKGGNLLLEWFRQRQQPNCELHVVTREPVASGNGIFVYTDMKPNSQRLLALYQQSDLFVLPSIGECFGIATIEAMAAGLPVIASDVGGTADIIQAGHNGYIVPGNDGAALIAAIERILGDEQRRIAMGRHSRALAEERFDVQKNARRTFGVLQELSNKRLPVSI</sequence>
<keyword evidence="4" id="KW-1185">Reference proteome</keyword>
<dbReference type="GO" id="GO:0016757">
    <property type="term" value="F:glycosyltransferase activity"/>
    <property type="evidence" value="ECO:0007669"/>
    <property type="project" value="InterPro"/>
</dbReference>
<reference evidence="3 4" key="1">
    <citation type="submission" date="2015-09" db="EMBL/GenBank/DDBJ databases">
        <title>Draft genome sequence of Kouleothrix aurantiaca JCM 19913.</title>
        <authorList>
            <person name="Hemp J."/>
        </authorList>
    </citation>
    <scope>NUCLEOTIDE SEQUENCE [LARGE SCALE GENOMIC DNA]</scope>
    <source>
        <strain evidence="3 4">COM-B</strain>
    </source>
</reference>
<dbReference type="PANTHER" id="PTHR12526">
    <property type="entry name" value="GLYCOSYLTRANSFERASE"/>
    <property type="match status" value="1"/>
</dbReference>
<organism evidence="3 4">
    <name type="scientific">Kouleothrix aurantiaca</name>
    <dbReference type="NCBI Taxonomy" id="186479"/>
    <lineage>
        <taxon>Bacteria</taxon>
        <taxon>Bacillati</taxon>
        <taxon>Chloroflexota</taxon>
        <taxon>Chloroflexia</taxon>
        <taxon>Chloroflexales</taxon>
        <taxon>Roseiflexineae</taxon>
        <taxon>Roseiflexaceae</taxon>
        <taxon>Kouleothrix</taxon>
    </lineage>
</organism>
<dbReference type="EMBL" id="LJCR01000355">
    <property type="protein sequence ID" value="KPV53053.1"/>
    <property type="molecule type" value="Genomic_DNA"/>
</dbReference>
<name>A0A0N8PSL4_9CHLR</name>
<dbReference type="AlphaFoldDB" id="A0A0N8PSL4"/>
<dbReference type="Gene3D" id="3.40.50.2000">
    <property type="entry name" value="Glycogen Phosphorylase B"/>
    <property type="match status" value="2"/>
</dbReference>
<feature type="domain" description="Glycosyltransferase subfamily 4-like N-terminal" evidence="2">
    <location>
        <begin position="62"/>
        <end position="180"/>
    </location>
</feature>
<evidence type="ECO:0000313" key="4">
    <source>
        <dbReference type="Proteomes" id="UP000050509"/>
    </source>
</evidence>
<proteinExistence type="predicted"/>
<evidence type="ECO:0008006" key="5">
    <source>
        <dbReference type="Google" id="ProtNLM"/>
    </source>
</evidence>
<accession>A0A0N8PSL4</accession>
<feature type="domain" description="Glycosyl transferase family 1" evidence="1">
    <location>
        <begin position="192"/>
        <end position="338"/>
    </location>
</feature>
<comment type="caution">
    <text evidence="3">The sequence shown here is derived from an EMBL/GenBank/DDBJ whole genome shotgun (WGS) entry which is preliminary data.</text>
</comment>
<dbReference type="Pfam" id="PF13439">
    <property type="entry name" value="Glyco_transf_4"/>
    <property type="match status" value="1"/>
</dbReference>
<dbReference type="Pfam" id="PF00534">
    <property type="entry name" value="Glycos_transf_1"/>
    <property type="match status" value="1"/>
</dbReference>
<evidence type="ECO:0000259" key="2">
    <source>
        <dbReference type="Pfam" id="PF13439"/>
    </source>
</evidence>
<dbReference type="PANTHER" id="PTHR12526:SF590">
    <property type="entry name" value="ALPHA-MALTOSE-1-PHOSPHATE SYNTHASE"/>
    <property type="match status" value="1"/>
</dbReference>
<evidence type="ECO:0000259" key="1">
    <source>
        <dbReference type="Pfam" id="PF00534"/>
    </source>
</evidence>
<dbReference type="InterPro" id="IPR001296">
    <property type="entry name" value="Glyco_trans_1"/>
</dbReference>
<gene>
    <name evidence="3" type="ORF">SE17_11875</name>
</gene>